<evidence type="ECO:0000313" key="3">
    <source>
        <dbReference type="Proteomes" id="UP001066276"/>
    </source>
</evidence>
<evidence type="ECO:0000313" key="2">
    <source>
        <dbReference type="EMBL" id="KAJ1209671.1"/>
    </source>
</evidence>
<gene>
    <name evidence="2" type="ORF">NDU88_005044</name>
</gene>
<name>A0AAV7WAR2_PLEWA</name>
<feature type="region of interest" description="Disordered" evidence="1">
    <location>
        <begin position="90"/>
        <end position="182"/>
    </location>
</feature>
<dbReference type="AlphaFoldDB" id="A0AAV7WAR2"/>
<accession>A0AAV7WAR2</accession>
<evidence type="ECO:0000256" key="1">
    <source>
        <dbReference type="SAM" id="MobiDB-lite"/>
    </source>
</evidence>
<organism evidence="2 3">
    <name type="scientific">Pleurodeles waltl</name>
    <name type="common">Iberian ribbed newt</name>
    <dbReference type="NCBI Taxonomy" id="8319"/>
    <lineage>
        <taxon>Eukaryota</taxon>
        <taxon>Metazoa</taxon>
        <taxon>Chordata</taxon>
        <taxon>Craniata</taxon>
        <taxon>Vertebrata</taxon>
        <taxon>Euteleostomi</taxon>
        <taxon>Amphibia</taxon>
        <taxon>Batrachia</taxon>
        <taxon>Caudata</taxon>
        <taxon>Salamandroidea</taxon>
        <taxon>Salamandridae</taxon>
        <taxon>Pleurodelinae</taxon>
        <taxon>Pleurodeles</taxon>
    </lineage>
</organism>
<dbReference type="Proteomes" id="UP001066276">
    <property type="component" value="Chromosome 1_2"/>
</dbReference>
<feature type="region of interest" description="Disordered" evidence="1">
    <location>
        <begin position="17"/>
        <end position="38"/>
    </location>
</feature>
<keyword evidence="3" id="KW-1185">Reference proteome</keyword>
<reference evidence="2" key="1">
    <citation type="journal article" date="2022" name="bioRxiv">
        <title>Sequencing and chromosome-scale assembly of the giantPleurodeles waltlgenome.</title>
        <authorList>
            <person name="Brown T."/>
            <person name="Elewa A."/>
            <person name="Iarovenko S."/>
            <person name="Subramanian E."/>
            <person name="Araus A.J."/>
            <person name="Petzold A."/>
            <person name="Susuki M."/>
            <person name="Suzuki K.-i.T."/>
            <person name="Hayashi T."/>
            <person name="Toyoda A."/>
            <person name="Oliveira C."/>
            <person name="Osipova E."/>
            <person name="Leigh N.D."/>
            <person name="Simon A."/>
            <person name="Yun M.H."/>
        </authorList>
    </citation>
    <scope>NUCLEOTIDE SEQUENCE</scope>
    <source>
        <strain evidence="2">20211129_DDA</strain>
        <tissue evidence="2">Liver</tissue>
    </source>
</reference>
<sequence length="182" mass="19407">MQESHRWNEQLPENIRRYWVTPGSPGEPTPSVGPGASTAPASLRIEAASLGRDHRIVPGLELSGAALPTESPVSCGVCSFRLLPRERAEASSPGAVGHPGFCRDPTFSRSLRPSVRGRHQTQPSTGEGSGTVLCPRHGQREGWVSGKPSPELQSFQSWGGSKGCPGFNPPAWGRRSLDPTGH</sequence>
<dbReference type="EMBL" id="JANPWB010000002">
    <property type="protein sequence ID" value="KAJ1209671.1"/>
    <property type="molecule type" value="Genomic_DNA"/>
</dbReference>
<protein>
    <submittedName>
        <fullName evidence="2">Uncharacterized protein</fullName>
    </submittedName>
</protein>
<comment type="caution">
    <text evidence="2">The sequence shown here is derived from an EMBL/GenBank/DDBJ whole genome shotgun (WGS) entry which is preliminary data.</text>
</comment>
<proteinExistence type="predicted"/>